<evidence type="ECO:0000313" key="3">
    <source>
        <dbReference type="Proteomes" id="UP000475249"/>
    </source>
</evidence>
<keyword evidence="1" id="KW-0732">Signal</keyword>
<organism evidence="2 3">
    <name type="scientific">Poritiphilus flavus</name>
    <dbReference type="NCBI Taxonomy" id="2697053"/>
    <lineage>
        <taxon>Bacteria</taxon>
        <taxon>Pseudomonadati</taxon>
        <taxon>Bacteroidota</taxon>
        <taxon>Flavobacteriia</taxon>
        <taxon>Flavobacteriales</taxon>
        <taxon>Flavobacteriaceae</taxon>
        <taxon>Poritiphilus</taxon>
    </lineage>
</organism>
<feature type="signal peptide" evidence="1">
    <location>
        <begin position="1"/>
        <end position="21"/>
    </location>
</feature>
<protein>
    <submittedName>
        <fullName evidence="2">Uncharacterized protein</fullName>
    </submittedName>
</protein>
<evidence type="ECO:0000313" key="2">
    <source>
        <dbReference type="EMBL" id="NAS13555.1"/>
    </source>
</evidence>
<name>A0A6L9EFL8_9FLAO</name>
<evidence type="ECO:0000256" key="1">
    <source>
        <dbReference type="SAM" id="SignalP"/>
    </source>
</evidence>
<accession>A0A6L9EFL8</accession>
<dbReference type="RefSeq" id="WP_161436590.1">
    <property type="nucleotide sequence ID" value="NZ_WXYO01000007.1"/>
</dbReference>
<dbReference type="AlphaFoldDB" id="A0A6L9EFL8"/>
<dbReference type="EMBL" id="WXYO01000007">
    <property type="protein sequence ID" value="NAS13555.1"/>
    <property type="molecule type" value="Genomic_DNA"/>
</dbReference>
<gene>
    <name evidence="2" type="ORF">GTQ38_16200</name>
</gene>
<reference evidence="2 3" key="1">
    <citation type="submission" date="2020-01" db="EMBL/GenBank/DDBJ databases">
        <title>Bacteria diversity of Porities sp.</title>
        <authorList>
            <person name="Wang G."/>
        </authorList>
    </citation>
    <scope>NUCLEOTIDE SEQUENCE [LARGE SCALE GENOMIC DNA]</scope>
    <source>
        <strain evidence="2 3">R33</strain>
    </source>
</reference>
<keyword evidence="3" id="KW-1185">Reference proteome</keyword>
<proteinExistence type="predicted"/>
<comment type="caution">
    <text evidence="2">The sequence shown here is derived from an EMBL/GenBank/DDBJ whole genome shotgun (WGS) entry which is preliminary data.</text>
</comment>
<sequence length="235" mass="27292">MKASLYILLSVMGLFSIFSHAQSPTGATNRNLVNNNSYSNSLLGRTLWDVAFKNYLTQNQREKLFYFDNWKNEAMINTKFRVKNVNYSFYDEALAYQISKDSIYLFDNTNIDHFAIGQKRFKKYYLGSQEGRKYLEVLYTSADGKLQLLKRTRISVSEGEVDPLMVKKNSLKIVRLSDHFLVRDGGTPTEIRLNKKSILGQFKDQKEQLVAHSKTHKLSFKKEEDLVQLLGYLNE</sequence>
<dbReference type="Proteomes" id="UP000475249">
    <property type="component" value="Unassembled WGS sequence"/>
</dbReference>
<feature type="chain" id="PRO_5027079282" evidence="1">
    <location>
        <begin position="22"/>
        <end position="235"/>
    </location>
</feature>